<evidence type="ECO:0000313" key="3">
    <source>
        <dbReference type="WBParaSite" id="PgR089_g003_t02"/>
    </source>
</evidence>
<dbReference type="AlphaFoldDB" id="A0A915C5S8"/>
<name>A0A915C5S8_PARUN</name>
<dbReference type="InterPro" id="IPR036047">
    <property type="entry name" value="F-box-like_dom_sf"/>
</dbReference>
<evidence type="ECO:0000313" key="2">
    <source>
        <dbReference type="Proteomes" id="UP000887569"/>
    </source>
</evidence>
<dbReference type="Pfam" id="PF12937">
    <property type="entry name" value="F-box-like"/>
    <property type="match status" value="1"/>
</dbReference>
<dbReference type="Proteomes" id="UP000887569">
    <property type="component" value="Unplaced"/>
</dbReference>
<protein>
    <submittedName>
        <fullName evidence="3 4">F-box domain-containing protein</fullName>
    </submittedName>
</protein>
<dbReference type="PROSITE" id="PS50181">
    <property type="entry name" value="FBOX"/>
    <property type="match status" value="1"/>
</dbReference>
<evidence type="ECO:0000313" key="4">
    <source>
        <dbReference type="WBParaSite" id="PgR089_g003_t03"/>
    </source>
</evidence>
<proteinExistence type="predicted"/>
<dbReference type="InterPro" id="IPR001810">
    <property type="entry name" value="F-box_dom"/>
</dbReference>
<dbReference type="Gene3D" id="1.20.1280.50">
    <property type="match status" value="1"/>
</dbReference>
<sequence length="426" mass="48349">MCQRGTRMAADVLCTEQYPSTSYARGSPRSCYSSQGHSRAINNQPLAYFPIGALPMEIHLRILQYLPRSDLDKCSLVCRRWASVIDRNAHVLSKHRISSLTIEANKSAFTLTIKSSAFGNQYDQWHYGHMDNVKRLLPGCKRRWSTRGEGPPAKLSSVLFYIDPAQPTVSSPSALLVPLYIPQCESTDERLKRKHEMHTPPQALFQRVAKCFEHAEVGTFRIRDLRLTDEFVEKLANAFTDRPIKCEALKMKFCKLSYISPKKFIEFIQLFNTNCVSMAWIRGNNGHISMQEVVESMCKKCRTIDICSVTPETSAYNNEFFLSFLRNSHSEKILRLDYCSVSSTALLDAVKHWKASPTLLFQNICLSSDAIDWSFIVNSLFPNPVAPDGCYTIMHPTLATCLKLWRDDEGVHLVNTGVKQAAYHCA</sequence>
<keyword evidence="2" id="KW-1185">Reference proteome</keyword>
<dbReference type="WBParaSite" id="PgR089_g003_t02">
    <property type="protein sequence ID" value="PgR089_g003_t02"/>
    <property type="gene ID" value="PgR089_g003"/>
</dbReference>
<dbReference type="CDD" id="cd09917">
    <property type="entry name" value="F-box_SF"/>
    <property type="match status" value="1"/>
</dbReference>
<feature type="domain" description="F-box" evidence="1">
    <location>
        <begin position="48"/>
        <end position="95"/>
    </location>
</feature>
<dbReference type="SUPFAM" id="SSF81383">
    <property type="entry name" value="F-box domain"/>
    <property type="match status" value="1"/>
</dbReference>
<accession>A0A915C5S8</accession>
<reference evidence="3 4" key="1">
    <citation type="submission" date="2022-11" db="UniProtKB">
        <authorList>
            <consortium name="WormBaseParasite"/>
        </authorList>
    </citation>
    <scope>IDENTIFICATION</scope>
</reference>
<evidence type="ECO:0000259" key="1">
    <source>
        <dbReference type="PROSITE" id="PS50181"/>
    </source>
</evidence>
<organism evidence="2 3">
    <name type="scientific">Parascaris univalens</name>
    <name type="common">Nematode worm</name>
    <dbReference type="NCBI Taxonomy" id="6257"/>
    <lineage>
        <taxon>Eukaryota</taxon>
        <taxon>Metazoa</taxon>
        <taxon>Ecdysozoa</taxon>
        <taxon>Nematoda</taxon>
        <taxon>Chromadorea</taxon>
        <taxon>Rhabditida</taxon>
        <taxon>Spirurina</taxon>
        <taxon>Ascaridomorpha</taxon>
        <taxon>Ascaridoidea</taxon>
        <taxon>Ascarididae</taxon>
        <taxon>Parascaris</taxon>
    </lineage>
</organism>
<dbReference type="SMART" id="SM00256">
    <property type="entry name" value="FBOX"/>
    <property type="match status" value="1"/>
</dbReference>
<dbReference type="WBParaSite" id="PgR089_g003_t03">
    <property type="protein sequence ID" value="PgR089_g003_t03"/>
    <property type="gene ID" value="PgR089_g003"/>
</dbReference>